<evidence type="ECO:0000256" key="2">
    <source>
        <dbReference type="ARBA" id="ARBA00004123"/>
    </source>
</evidence>
<dbReference type="Proteomes" id="UP000094527">
    <property type="component" value="Unassembled WGS sequence"/>
</dbReference>
<evidence type="ECO:0000256" key="11">
    <source>
        <dbReference type="ARBA" id="ARBA00023242"/>
    </source>
</evidence>
<keyword evidence="12" id="KW-0469">Meiosis</keyword>
<dbReference type="Gene3D" id="3.40.50.10130">
    <property type="match status" value="1"/>
</dbReference>
<dbReference type="OrthoDB" id="343092at2759"/>
<gene>
    <name evidence="14" type="ORF">Ocin01_09623</name>
</gene>
<evidence type="ECO:0000313" key="15">
    <source>
        <dbReference type="Proteomes" id="UP000094527"/>
    </source>
</evidence>
<evidence type="ECO:0000256" key="3">
    <source>
        <dbReference type="ARBA" id="ARBA00022722"/>
    </source>
</evidence>
<comment type="subcellular location">
    <subcellularLocation>
        <location evidence="2">Nucleus</location>
    </subcellularLocation>
</comment>
<dbReference type="GO" id="GO:0048476">
    <property type="term" value="C:Holliday junction resolvase complex"/>
    <property type="evidence" value="ECO:0007669"/>
    <property type="project" value="InterPro"/>
</dbReference>
<keyword evidence="3" id="KW-0540">Nuclease</keyword>
<dbReference type="InterPro" id="IPR042530">
    <property type="entry name" value="EME1/EME2_C"/>
</dbReference>
<feature type="compositionally biased region" description="Acidic residues" evidence="13">
    <location>
        <begin position="36"/>
        <end position="46"/>
    </location>
</feature>
<comment type="cofactor">
    <cofactor evidence="1">
        <name>Mg(2+)</name>
        <dbReference type="ChEBI" id="CHEBI:18420"/>
    </cofactor>
</comment>
<evidence type="ECO:0000256" key="6">
    <source>
        <dbReference type="ARBA" id="ARBA00022763"/>
    </source>
</evidence>
<feature type="compositionally biased region" description="Basic residues" evidence="13">
    <location>
        <begin position="59"/>
        <end position="69"/>
    </location>
</feature>
<feature type="region of interest" description="Disordered" evidence="13">
    <location>
        <begin position="188"/>
        <end position="271"/>
    </location>
</feature>
<evidence type="ECO:0000256" key="9">
    <source>
        <dbReference type="ARBA" id="ARBA00023172"/>
    </source>
</evidence>
<keyword evidence="7" id="KW-0378">Hydrolase</keyword>
<keyword evidence="8" id="KW-0460">Magnesium</keyword>
<feature type="compositionally biased region" description="Acidic residues" evidence="13">
    <location>
        <begin position="1"/>
        <end position="12"/>
    </location>
</feature>
<proteinExistence type="predicted"/>
<keyword evidence="6" id="KW-0227">DNA damage</keyword>
<dbReference type="STRING" id="48709.A0A1D2MVD2"/>
<feature type="compositionally biased region" description="Basic and acidic residues" evidence="13">
    <location>
        <begin position="142"/>
        <end position="164"/>
    </location>
</feature>
<feature type="compositionally biased region" description="Low complexity" evidence="13">
    <location>
        <begin position="194"/>
        <end position="218"/>
    </location>
</feature>
<dbReference type="GO" id="GO:0031297">
    <property type="term" value="P:replication fork processing"/>
    <property type="evidence" value="ECO:0007669"/>
    <property type="project" value="TreeGrafter"/>
</dbReference>
<comment type="caution">
    <text evidence="14">The sequence shown here is derived from an EMBL/GenBank/DDBJ whole genome shotgun (WGS) entry which is preliminary data.</text>
</comment>
<dbReference type="GO" id="GO:0005634">
    <property type="term" value="C:nucleus"/>
    <property type="evidence" value="ECO:0007669"/>
    <property type="project" value="UniProtKB-SubCell"/>
</dbReference>
<evidence type="ECO:0000256" key="7">
    <source>
        <dbReference type="ARBA" id="ARBA00022801"/>
    </source>
</evidence>
<evidence type="ECO:0000256" key="10">
    <source>
        <dbReference type="ARBA" id="ARBA00023204"/>
    </source>
</evidence>
<accession>A0A1D2MVD2</accession>
<dbReference type="PANTHER" id="PTHR21077:SF5">
    <property type="entry name" value="CROSSOVER JUNCTION ENDONUCLEASE MMS4"/>
    <property type="match status" value="1"/>
</dbReference>
<organism evidence="14 15">
    <name type="scientific">Orchesella cincta</name>
    <name type="common">Springtail</name>
    <name type="synonym">Podura cincta</name>
    <dbReference type="NCBI Taxonomy" id="48709"/>
    <lineage>
        <taxon>Eukaryota</taxon>
        <taxon>Metazoa</taxon>
        <taxon>Ecdysozoa</taxon>
        <taxon>Arthropoda</taxon>
        <taxon>Hexapoda</taxon>
        <taxon>Collembola</taxon>
        <taxon>Entomobryomorpha</taxon>
        <taxon>Entomobryoidea</taxon>
        <taxon>Orchesellidae</taxon>
        <taxon>Orchesellinae</taxon>
        <taxon>Orchesella</taxon>
    </lineage>
</organism>
<dbReference type="GO" id="GO:0046872">
    <property type="term" value="F:metal ion binding"/>
    <property type="evidence" value="ECO:0007669"/>
    <property type="project" value="UniProtKB-KW"/>
</dbReference>
<feature type="compositionally biased region" description="Basic and acidic residues" evidence="13">
    <location>
        <begin position="222"/>
        <end position="234"/>
    </location>
</feature>
<sequence length="619" mass="69191">MASSDSDIEVLDEVPCSYSSKPKPSRSERHLFTFSDGEDELPDIDEVPIKSGFSGSYKSKTKSSKPAAKKTKICSTVLEDGHASDVTDVMDEREDDLDSLPSISSRGSTSSSVQVAGFSGGRKETHYDNCVVFDVDDEEDEEKKVSLADKSKKSKPVYEDRQTQDMDDFFQDAGYASLADYLADVETNQKTGNSSSSTKLISGSSSVPSTSGATSSSTKPKQTKDISKPKEAPKRTRSSTENTSREKVMEYQVKASKERTKKKGKSPSKAEEVIKSVPVKKPKAGEGFKMIILQVAVEVMTDPLAAKLIEKEVQFKIIEQPELANSIFFERNQHIKMFGWNEEVHEKVVTQIEPFFMIVFNVEKGLQLLQSQVQKTEGLQTTELCLADWIKKILRKNPGKQLTLLIDGLESYIKKINRRVQKEYRDRVLKGDNAADNTKRKRKVDPSKEPIHLSRNEIQSAFIGVQLQTGINYRYYENPTELSNLLLQYTKSIGDAPFKVEKMNSMEFDWYAVSDCVGGIPVDDDGKGMRSLWLSQLSQFPGVGQESAIAIARVYGSPRELYQAYRRCSCADEGRSMLSNIQVTMGVGPLAKTRRLGPEASKKIYRFFTAMDGDRYVST</sequence>
<dbReference type="OMA" id="TMENIEM"/>
<evidence type="ECO:0000256" key="12">
    <source>
        <dbReference type="ARBA" id="ARBA00023254"/>
    </source>
</evidence>
<keyword evidence="11" id="KW-0539">Nucleus</keyword>
<keyword evidence="9" id="KW-0233">DNA recombination</keyword>
<protein>
    <submittedName>
        <fullName evidence="14">Crossover junction endonuclease EME1</fullName>
    </submittedName>
</protein>
<dbReference type="GO" id="GO:0031573">
    <property type="term" value="P:mitotic intra-S DNA damage checkpoint signaling"/>
    <property type="evidence" value="ECO:0007669"/>
    <property type="project" value="TreeGrafter"/>
</dbReference>
<dbReference type="InterPro" id="IPR033310">
    <property type="entry name" value="Mms4/EME1/EME2"/>
</dbReference>
<keyword evidence="15" id="KW-1185">Reference proteome</keyword>
<reference evidence="14 15" key="1">
    <citation type="journal article" date="2016" name="Genome Biol. Evol.">
        <title>Gene Family Evolution Reflects Adaptation to Soil Environmental Stressors in the Genome of the Collembolan Orchesella cincta.</title>
        <authorList>
            <person name="Faddeeva-Vakhrusheva A."/>
            <person name="Derks M.F."/>
            <person name="Anvar S.Y."/>
            <person name="Agamennone V."/>
            <person name="Suring W."/>
            <person name="Smit S."/>
            <person name="van Straalen N.M."/>
            <person name="Roelofs D."/>
        </authorList>
    </citation>
    <scope>NUCLEOTIDE SEQUENCE [LARGE SCALE GENOMIC DNA]</scope>
    <source>
        <tissue evidence="14">Mixed pool</tissue>
    </source>
</reference>
<feature type="region of interest" description="Disordered" evidence="13">
    <location>
        <begin position="1"/>
        <end position="69"/>
    </location>
</feature>
<keyword evidence="10" id="KW-0234">DNA repair</keyword>
<feature type="region of interest" description="Disordered" evidence="13">
    <location>
        <begin position="81"/>
        <end position="166"/>
    </location>
</feature>
<dbReference type="GO" id="GO:0006302">
    <property type="term" value="P:double-strand break repair"/>
    <property type="evidence" value="ECO:0007669"/>
    <property type="project" value="TreeGrafter"/>
</dbReference>
<dbReference type="GO" id="GO:0008821">
    <property type="term" value="F:crossover junction DNA endonuclease activity"/>
    <property type="evidence" value="ECO:0007669"/>
    <property type="project" value="TreeGrafter"/>
</dbReference>
<evidence type="ECO:0000256" key="5">
    <source>
        <dbReference type="ARBA" id="ARBA00022759"/>
    </source>
</evidence>
<keyword evidence="4" id="KW-0479">Metal-binding</keyword>
<keyword evidence="5 14" id="KW-0255">Endonuclease</keyword>
<feature type="compositionally biased region" description="Low complexity" evidence="13">
    <location>
        <begin position="99"/>
        <end position="112"/>
    </location>
</feature>
<dbReference type="GO" id="GO:0000712">
    <property type="term" value="P:resolution of meiotic recombination intermediates"/>
    <property type="evidence" value="ECO:0007669"/>
    <property type="project" value="TreeGrafter"/>
</dbReference>
<evidence type="ECO:0000256" key="1">
    <source>
        <dbReference type="ARBA" id="ARBA00001946"/>
    </source>
</evidence>
<dbReference type="EMBL" id="LJIJ01000476">
    <property type="protein sequence ID" value="ODM97050.1"/>
    <property type="molecule type" value="Genomic_DNA"/>
</dbReference>
<evidence type="ECO:0000256" key="8">
    <source>
        <dbReference type="ARBA" id="ARBA00022842"/>
    </source>
</evidence>
<evidence type="ECO:0000256" key="13">
    <source>
        <dbReference type="SAM" id="MobiDB-lite"/>
    </source>
</evidence>
<evidence type="ECO:0000256" key="4">
    <source>
        <dbReference type="ARBA" id="ARBA00022723"/>
    </source>
</evidence>
<dbReference type="Gene3D" id="1.10.150.670">
    <property type="entry name" value="Crossover junction endonuclease EME1, DNA-binding domain"/>
    <property type="match status" value="1"/>
</dbReference>
<feature type="compositionally biased region" description="Acidic residues" evidence="13">
    <location>
        <begin position="88"/>
        <end position="98"/>
    </location>
</feature>
<evidence type="ECO:0000313" key="14">
    <source>
        <dbReference type="EMBL" id="ODM97050.1"/>
    </source>
</evidence>
<feature type="region of interest" description="Disordered" evidence="13">
    <location>
        <begin position="431"/>
        <end position="450"/>
    </location>
</feature>
<name>A0A1D2MVD2_ORCCI</name>
<dbReference type="PANTHER" id="PTHR21077">
    <property type="entry name" value="EME1 PROTEIN"/>
    <property type="match status" value="1"/>
</dbReference>
<dbReference type="AlphaFoldDB" id="A0A1D2MVD2"/>
<dbReference type="Pfam" id="PF21292">
    <property type="entry name" value="EME1-MUS81_C"/>
    <property type="match status" value="1"/>
</dbReference>